<reference evidence="1 2" key="1">
    <citation type="submission" date="2019-06" db="EMBL/GenBank/DDBJ databases">
        <title>Paenimaribius caenipelagi gen. nov., sp. nov., isolated from a tidal flat.</title>
        <authorList>
            <person name="Yoon J.-H."/>
        </authorList>
    </citation>
    <scope>NUCLEOTIDE SEQUENCE [LARGE SCALE GENOMIC DNA]</scope>
    <source>
        <strain evidence="1 2">JBTF-M29</strain>
    </source>
</reference>
<dbReference type="AlphaFoldDB" id="A0A547PW60"/>
<name>A0A547PW60_9RHOB</name>
<sequence>MTEEDLVKLATAYSEHRGLKLTTLGRYVVDDGSFFVGLRAQKTCTVRRANHVISWFSKRWPPDLEWPCGVLRLSEQKDQCDE</sequence>
<organism evidence="1 2">
    <name type="scientific">Palleronia caenipelagi</name>
    <dbReference type="NCBI Taxonomy" id="2489174"/>
    <lineage>
        <taxon>Bacteria</taxon>
        <taxon>Pseudomonadati</taxon>
        <taxon>Pseudomonadota</taxon>
        <taxon>Alphaproteobacteria</taxon>
        <taxon>Rhodobacterales</taxon>
        <taxon>Roseobacteraceae</taxon>
        <taxon>Palleronia</taxon>
    </lineage>
</organism>
<gene>
    <name evidence="1" type="ORF">FEV53_11950</name>
</gene>
<proteinExistence type="predicted"/>
<comment type="caution">
    <text evidence="1">The sequence shown here is derived from an EMBL/GenBank/DDBJ whole genome shotgun (WGS) entry which is preliminary data.</text>
</comment>
<keyword evidence="2" id="KW-1185">Reference proteome</keyword>
<accession>A0A547PW60</accession>
<evidence type="ECO:0000313" key="1">
    <source>
        <dbReference type="EMBL" id="TRD18362.1"/>
    </source>
</evidence>
<dbReference type="RefSeq" id="WP_142835034.1">
    <property type="nucleotide sequence ID" value="NZ_VFSV01000020.1"/>
</dbReference>
<dbReference type="OrthoDB" id="7874425at2"/>
<evidence type="ECO:0000313" key="2">
    <source>
        <dbReference type="Proteomes" id="UP000318590"/>
    </source>
</evidence>
<dbReference type="Proteomes" id="UP000318590">
    <property type="component" value="Unassembled WGS sequence"/>
</dbReference>
<dbReference type="EMBL" id="VFSV01000020">
    <property type="protein sequence ID" value="TRD18362.1"/>
    <property type="molecule type" value="Genomic_DNA"/>
</dbReference>
<protein>
    <submittedName>
        <fullName evidence="1">Uncharacterized protein</fullName>
    </submittedName>
</protein>